<sequence length="137" mass="14700">MFMSENDLVMFGAGVAVGLASLTVAVWIAIICIRLKDIDDYLHDEERTVSSSDDHDLSVDKAKERSGTVGAAGVAIVVPSTVAVEAGSDDDDNEENNDDADRDSEVKRNERTRDNSRRSLGTAGADRGEENRASEAV</sequence>
<name>A0A448ZFD0_9STRA</name>
<reference evidence="3 4" key="1">
    <citation type="submission" date="2019-01" db="EMBL/GenBank/DDBJ databases">
        <authorList>
            <person name="Ferrante I. M."/>
        </authorList>
    </citation>
    <scope>NUCLEOTIDE SEQUENCE [LARGE SCALE GENOMIC DNA]</scope>
    <source>
        <strain evidence="3 4">B856</strain>
    </source>
</reference>
<feature type="compositionally biased region" description="Acidic residues" evidence="1">
    <location>
        <begin position="87"/>
        <end position="102"/>
    </location>
</feature>
<dbReference type="EMBL" id="CAACVS010000304">
    <property type="protein sequence ID" value="VEU40759.1"/>
    <property type="molecule type" value="Genomic_DNA"/>
</dbReference>
<protein>
    <recommendedName>
        <fullName evidence="5">Transmembrane protein</fullName>
    </recommendedName>
</protein>
<feature type="compositionally biased region" description="Basic and acidic residues" evidence="1">
    <location>
        <begin position="103"/>
        <end position="117"/>
    </location>
</feature>
<evidence type="ECO:0000256" key="1">
    <source>
        <dbReference type="SAM" id="MobiDB-lite"/>
    </source>
</evidence>
<keyword evidence="2" id="KW-0812">Transmembrane</keyword>
<feature type="region of interest" description="Disordered" evidence="1">
    <location>
        <begin position="46"/>
        <end position="70"/>
    </location>
</feature>
<keyword evidence="2" id="KW-1133">Transmembrane helix</keyword>
<dbReference type="AlphaFoldDB" id="A0A448ZFD0"/>
<feature type="transmembrane region" description="Helical" evidence="2">
    <location>
        <begin position="12"/>
        <end position="33"/>
    </location>
</feature>
<accession>A0A448ZFD0</accession>
<organism evidence="3 4">
    <name type="scientific">Pseudo-nitzschia multistriata</name>
    <dbReference type="NCBI Taxonomy" id="183589"/>
    <lineage>
        <taxon>Eukaryota</taxon>
        <taxon>Sar</taxon>
        <taxon>Stramenopiles</taxon>
        <taxon>Ochrophyta</taxon>
        <taxon>Bacillariophyta</taxon>
        <taxon>Bacillariophyceae</taxon>
        <taxon>Bacillariophycidae</taxon>
        <taxon>Bacillariales</taxon>
        <taxon>Bacillariaceae</taxon>
        <taxon>Pseudo-nitzschia</taxon>
    </lineage>
</organism>
<gene>
    <name evidence="3" type="ORF">PSNMU_V1.4_AUG-EV-PASAV3_0076590</name>
</gene>
<feature type="compositionally biased region" description="Basic and acidic residues" evidence="1">
    <location>
        <begin position="126"/>
        <end position="137"/>
    </location>
</feature>
<keyword evidence="2" id="KW-0472">Membrane</keyword>
<evidence type="ECO:0000256" key="2">
    <source>
        <dbReference type="SAM" id="Phobius"/>
    </source>
</evidence>
<feature type="region of interest" description="Disordered" evidence="1">
    <location>
        <begin position="82"/>
        <end position="137"/>
    </location>
</feature>
<keyword evidence="4" id="KW-1185">Reference proteome</keyword>
<evidence type="ECO:0008006" key="5">
    <source>
        <dbReference type="Google" id="ProtNLM"/>
    </source>
</evidence>
<dbReference type="Proteomes" id="UP000291116">
    <property type="component" value="Unassembled WGS sequence"/>
</dbReference>
<evidence type="ECO:0000313" key="3">
    <source>
        <dbReference type="EMBL" id="VEU40759.1"/>
    </source>
</evidence>
<feature type="compositionally biased region" description="Basic and acidic residues" evidence="1">
    <location>
        <begin position="46"/>
        <end position="66"/>
    </location>
</feature>
<evidence type="ECO:0000313" key="4">
    <source>
        <dbReference type="Proteomes" id="UP000291116"/>
    </source>
</evidence>
<proteinExistence type="predicted"/>